<evidence type="ECO:0000313" key="2">
    <source>
        <dbReference type="EMBL" id="WTP91205.1"/>
    </source>
</evidence>
<name>A0AAU1I8J9_9ACTN</name>
<dbReference type="InterPro" id="IPR038721">
    <property type="entry name" value="IS701-like_DDE_dom"/>
</dbReference>
<accession>A0AAU1I8J9</accession>
<sequence length="424" mass="47078">MDAHEVNRLRAALATFVADIFASVPRTDQRAKGECYLRGLMLDGRRKSIQPMAERLPDGNMQALQQFVNQSPWDPLPVRQRIAERLSGVVRPEVWVIDDVSFPKCGKASVGVARQYCGAVGKRANCQVAVSVHAATDTASCPLEWQLYLPREWTDEPDRCRKAGVPEGVVHREKWRLALGLLDTLAEWQLEAPVVVADAGYGVSTPFRLGLQERGLSYVLALNGKEVAHPEDAEPHHPAYGGLGPPTLPRYRTPPRAISTLAAQAGAERFTEVTWRQGSKGAMTSRFAVLTVRPAGKQSLAAAQETGGGRNRWDGVLPVQTLLVEWPDGQDAPTDYWISNLPATTPAADLVRWAKMRWRIEHDYRELKHGLGLDHFEGRTWRGWHHHVTLVTAAQAFLTLRRLDPKVETPARASTRPSTHSKTC</sequence>
<feature type="domain" description="Transposase IS701-like DDE" evidence="1">
    <location>
        <begin position="21"/>
        <end position="281"/>
    </location>
</feature>
<proteinExistence type="predicted"/>
<dbReference type="InterPro" id="IPR012337">
    <property type="entry name" value="RNaseH-like_sf"/>
</dbReference>
<dbReference type="InterPro" id="IPR039365">
    <property type="entry name" value="IS701-like"/>
</dbReference>
<dbReference type="PANTHER" id="PTHR33627:SF1">
    <property type="entry name" value="TRANSPOSASE"/>
    <property type="match status" value="1"/>
</dbReference>
<dbReference type="EMBL" id="CP108140">
    <property type="protein sequence ID" value="WTP91205.1"/>
    <property type="molecule type" value="Genomic_DNA"/>
</dbReference>
<reference evidence="2" key="1">
    <citation type="submission" date="2022-10" db="EMBL/GenBank/DDBJ databases">
        <title>The complete genomes of actinobacterial strains from the NBC collection.</title>
        <authorList>
            <person name="Joergensen T.S."/>
            <person name="Alvarez Arevalo M."/>
            <person name="Sterndorff E.B."/>
            <person name="Faurdal D."/>
            <person name="Vuksanovic O."/>
            <person name="Mourched A.-S."/>
            <person name="Charusanti P."/>
            <person name="Shaw S."/>
            <person name="Blin K."/>
            <person name="Weber T."/>
        </authorList>
    </citation>
    <scope>NUCLEOTIDE SEQUENCE</scope>
    <source>
        <strain evidence="2">NBC 00180</strain>
    </source>
</reference>
<dbReference type="AlphaFoldDB" id="A0AAU1I8J9"/>
<dbReference type="SUPFAM" id="SSF53098">
    <property type="entry name" value="Ribonuclease H-like"/>
    <property type="match status" value="1"/>
</dbReference>
<gene>
    <name evidence="2" type="ORF">OG477_40330</name>
</gene>
<evidence type="ECO:0000259" key="1">
    <source>
        <dbReference type="Pfam" id="PF13546"/>
    </source>
</evidence>
<dbReference type="PANTHER" id="PTHR33627">
    <property type="entry name" value="TRANSPOSASE"/>
    <property type="match status" value="1"/>
</dbReference>
<dbReference type="NCBIfam" id="NF033540">
    <property type="entry name" value="transpos_IS701"/>
    <property type="match status" value="1"/>
</dbReference>
<protein>
    <submittedName>
        <fullName evidence="2">IS701 family transposase</fullName>
    </submittedName>
</protein>
<organism evidence="2">
    <name type="scientific">Streptomyces sp. NBC_00180</name>
    <dbReference type="NCBI Taxonomy" id="2903632"/>
    <lineage>
        <taxon>Bacteria</taxon>
        <taxon>Bacillati</taxon>
        <taxon>Actinomycetota</taxon>
        <taxon>Actinomycetes</taxon>
        <taxon>Kitasatosporales</taxon>
        <taxon>Streptomycetaceae</taxon>
        <taxon>Streptomyces</taxon>
    </lineage>
</organism>
<dbReference type="Pfam" id="PF13546">
    <property type="entry name" value="DDE_5"/>
    <property type="match status" value="1"/>
</dbReference>